<dbReference type="EMBL" id="QXGD01000711">
    <property type="protein sequence ID" value="KAE9227617.1"/>
    <property type="molecule type" value="Genomic_DNA"/>
</dbReference>
<evidence type="ECO:0000313" key="5">
    <source>
        <dbReference type="EMBL" id="KAE9208168.1"/>
    </source>
</evidence>
<sequence length="826" mass="90051">MSPSDNGDSSRPSAPGPVPASEVQLSAAQDPFAPFEEARSHMSASDANERGNRVSASSERLDRLEGLLEGMGRQIADQQLQMQAQVREVAQVQRPLRHVPRGFATSTEFSAGESIFGDNMWRQDQELDRRMRPASLEEPPPPMQPPPHGPRPSAPTGPMPPAPVPPYSPQQPWQPQLQPTTPKPRDLDWSGFPKFSGKEIYPGIGPDFMSWGQKFLTRLRAAQAMSRGNWTKDFRIMAFSGKLEGPALAFYDKMQSMWMAESGTGTHMLDRMLGFYSTKTPVTKAMELMSEPKPADKTWTEHFQYLVYVAEKSGCPDPFVLQCVCDSATSDTKKAMLTKLDKDRPDAMRHAWELVAFAIEYESSTGRGAGGRGGGSGGRGGGDSRACWKCGKTGHLKADCPSESGSGGGKVTLAVGRADKSSSSTDESWIPDSGSSIYLVSDSSLLRDAEKCSDTWSAANGSPLHVTCKGTAVIRTVVDGVVVEINLTNVYFCKEVTSNIISYASPEEKGAYLARRGDKSYMERAADGKRVFEVRHEGRVLLVDGVGGCGRRERVNAVRPAVESGGDDATDATKCTLLQLYARLGHLAYDTASRMADAPGSGVRLTDRSRLNCLTCAQGKQSCVNKSRKDTGKNAPVDKIGGVICSDIKGPMSPQDRNGNRYLINFVNHSSNYLRVLMAKNKVEATKKFEHFLVFLRSSTTAASTCFVSEANNQTLNGKADRMHRTILNMARCMLFASGLPLKFWGHAVEYAAYVLNRSPSSGNPKRQSPLEMLTGKPSDLTGIVGMIVGKNDETKGFKVYIPKDMVVVTTQHIQNVETLNVEQNV</sequence>
<feature type="region of interest" description="Disordered" evidence="3">
    <location>
        <begin position="1"/>
        <end position="59"/>
    </location>
</feature>
<dbReference type="Gene3D" id="3.30.420.10">
    <property type="entry name" value="Ribonuclease H-like superfamily/Ribonuclease H"/>
    <property type="match status" value="1"/>
</dbReference>
<dbReference type="InterPro" id="IPR012337">
    <property type="entry name" value="RNaseH-like_sf"/>
</dbReference>
<dbReference type="GO" id="GO:0006508">
    <property type="term" value="P:proteolysis"/>
    <property type="evidence" value="ECO:0007669"/>
    <property type="project" value="UniProtKB-KW"/>
</dbReference>
<dbReference type="Pfam" id="PF22936">
    <property type="entry name" value="Pol_BBD"/>
    <property type="match status" value="1"/>
</dbReference>
<feature type="region of interest" description="Disordered" evidence="3">
    <location>
        <begin position="133"/>
        <end position="189"/>
    </location>
</feature>
<dbReference type="SUPFAM" id="SSF53098">
    <property type="entry name" value="Ribonuclease H-like"/>
    <property type="match status" value="1"/>
</dbReference>
<dbReference type="PANTHER" id="PTHR42648:SF28">
    <property type="entry name" value="TRANSPOSON-ENCODED PROTEIN WITH RIBONUCLEASE H-LIKE AND RETROVIRUS ZINC FINGER-LIKE DOMAINS"/>
    <property type="match status" value="1"/>
</dbReference>
<reference evidence="7 8" key="1">
    <citation type="submission" date="2018-08" db="EMBL/GenBank/DDBJ databases">
        <title>Genomic investigation of the strawberry pathogen Phytophthora fragariae indicates pathogenicity is determined by transcriptional variation in three key races.</title>
        <authorList>
            <person name="Adams T.M."/>
            <person name="Armitage A.D."/>
            <person name="Sobczyk M.K."/>
            <person name="Bates H.J."/>
            <person name="Dunwell J.M."/>
            <person name="Nellist C.F."/>
            <person name="Harrison R.J."/>
        </authorList>
    </citation>
    <scope>NUCLEOTIDE SEQUENCE [LARGE SCALE GENOMIC DNA]</scope>
    <source>
        <strain evidence="6 8">BC-1</strain>
        <strain evidence="5 7">NOV-27</strain>
    </source>
</reference>
<evidence type="ECO:0000259" key="4">
    <source>
        <dbReference type="PROSITE" id="PS50158"/>
    </source>
</evidence>
<dbReference type="InterPro" id="IPR039537">
    <property type="entry name" value="Retrotran_Ty1/copia-like"/>
</dbReference>
<keyword evidence="1" id="KW-0378">Hydrolase</keyword>
<proteinExistence type="predicted"/>
<evidence type="ECO:0000256" key="3">
    <source>
        <dbReference type="SAM" id="MobiDB-lite"/>
    </source>
</evidence>
<keyword evidence="1" id="KW-0645">Protease</keyword>
<keyword evidence="2" id="KW-0479">Metal-binding</keyword>
<protein>
    <recommendedName>
        <fullName evidence="4">CCHC-type domain-containing protein</fullName>
    </recommendedName>
</protein>
<keyword evidence="2" id="KW-0862">Zinc</keyword>
<dbReference type="GO" id="GO:0008270">
    <property type="term" value="F:zinc ion binding"/>
    <property type="evidence" value="ECO:0007669"/>
    <property type="project" value="UniProtKB-KW"/>
</dbReference>
<dbReference type="InterPro" id="IPR001878">
    <property type="entry name" value="Znf_CCHC"/>
</dbReference>
<dbReference type="Gene3D" id="4.10.60.10">
    <property type="entry name" value="Zinc finger, CCHC-type"/>
    <property type="match status" value="1"/>
</dbReference>
<accession>A0A6A3Y221</accession>
<dbReference type="InterPro" id="IPR036397">
    <property type="entry name" value="RNaseH_sf"/>
</dbReference>
<feature type="compositionally biased region" description="Pro residues" evidence="3">
    <location>
        <begin position="138"/>
        <end position="169"/>
    </location>
</feature>
<dbReference type="SMART" id="SM00343">
    <property type="entry name" value="ZnF_C2HC"/>
    <property type="match status" value="1"/>
</dbReference>
<keyword evidence="2" id="KW-0863">Zinc-finger</keyword>
<gene>
    <name evidence="6" type="ORF">PF002_g13780</name>
    <name evidence="5" type="ORF">PF005_g12319</name>
</gene>
<dbReference type="AlphaFoldDB" id="A0A6A3Y221"/>
<dbReference type="Proteomes" id="UP000440367">
    <property type="component" value="Unassembled WGS sequence"/>
</dbReference>
<dbReference type="GO" id="GO:0003676">
    <property type="term" value="F:nucleic acid binding"/>
    <property type="evidence" value="ECO:0007669"/>
    <property type="project" value="InterPro"/>
</dbReference>
<evidence type="ECO:0000256" key="1">
    <source>
        <dbReference type="ARBA" id="ARBA00022670"/>
    </source>
</evidence>
<dbReference type="Pfam" id="PF00098">
    <property type="entry name" value="zf-CCHC"/>
    <property type="match status" value="1"/>
</dbReference>
<feature type="compositionally biased region" description="Polar residues" evidence="3">
    <location>
        <begin position="1"/>
        <end position="12"/>
    </location>
</feature>
<dbReference type="SUPFAM" id="SSF57756">
    <property type="entry name" value="Retrovirus zinc finger-like domains"/>
    <property type="match status" value="1"/>
</dbReference>
<evidence type="ECO:0000256" key="2">
    <source>
        <dbReference type="PROSITE-ProRule" id="PRU00047"/>
    </source>
</evidence>
<dbReference type="InterPro" id="IPR054722">
    <property type="entry name" value="PolX-like_BBD"/>
</dbReference>
<dbReference type="GO" id="GO:0008233">
    <property type="term" value="F:peptidase activity"/>
    <property type="evidence" value="ECO:0007669"/>
    <property type="project" value="UniProtKB-KW"/>
</dbReference>
<dbReference type="PROSITE" id="PS50158">
    <property type="entry name" value="ZF_CCHC"/>
    <property type="match status" value="1"/>
</dbReference>
<dbReference type="EMBL" id="QXGB01000648">
    <property type="protein sequence ID" value="KAE9208168.1"/>
    <property type="molecule type" value="Genomic_DNA"/>
</dbReference>
<feature type="compositionally biased region" description="Low complexity" evidence="3">
    <location>
        <begin position="170"/>
        <end position="180"/>
    </location>
</feature>
<dbReference type="OrthoDB" id="413361at2759"/>
<evidence type="ECO:0000313" key="7">
    <source>
        <dbReference type="Proteomes" id="UP000433483"/>
    </source>
</evidence>
<dbReference type="PANTHER" id="PTHR42648">
    <property type="entry name" value="TRANSPOSASE, PUTATIVE-RELATED"/>
    <property type="match status" value="1"/>
</dbReference>
<organism evidence="5 7">
    <name type="scientific">Phytophthora fragariae</name>
    <dbReference type="NCBI Taxonomy" id="53985"/>
    <lineage>
        <taxon>Eukaryota</taxon>
        <taxon>Sar</taxon>
        <taxon>Stramenopiles</taxon>
        <taxon>Oomycota</taxon>
        <taxon>Peronosporomycetes</taxon>
        <taxon>Peronosporales</taxon>
        <taxon>Peronosporaceae</taxon>
        <taxon>Phytophthora</taxon>
    </lineage>
</organism>
<dbReference type="InterPro" id="IPR036875">
    <property type="entry name" value="Znf_CCHC_sf"/>
</dbReference>
<feature type="domain" description="CCHC-type" evidence="4">
    <location>
        <begin position="387"/>
        <end position="402"/>
    </location>
</feature>
<name>A0A6A3Y221_9STRA</name>
<comment type="caution">
    <text evidence="5">The sequence shown here is derived from an EMBL/GenBank/DDBJ whole genome shotgun (WGS) entry which is preliminary data.</text>
</comment>
<dbReference type="Proteomes" id="UP000433483">
    <property type="component" value="Unassembled WGS sequence"/>
</dbReference>
<evidence type="ECO:0000313" key="6">
    <source>
        <dbReference type="EMBL" id="KAE9227617.1"/>
    </source>
</evidence>
<keyword evidence="7" id="KW-1185">Reference proteome</keyword>
<evidence type="ECO:0000313" key="8">
    <source>
        <dbReference type="Proteomes" id="UP000440367"/>
    </source>
</evidence>